<sequence>MLRNVLYKQIEARAPWGLEMQARNRAMLYLVASGQARLELEGREPIVLEPKHVAFLPRGAAHVLRDSKTSVPSAVCDGTRSRPTSTTRRIGGRGARTSIVAAFLELDRAPPPLLGRPPEVVVFSGDASSSDPLAAATIALVLAELEKPRPASVLVLQRLADVLVVQAMRILAEQPACQARQQQGLVALSDPPIHDALSLMHAQVDHAWSVADLAARVGLSRSGFAARFTELVGEPPLQYLARWRVARAAELLRDTAEPVSTIAERVGYESTPSFNKAFKRWQGTSPGAYRRAGSLPT</sequence>
<dbReference type="AlphaFoldDB" id="A0A0K1Q104"/>
<dbReference type="SMART" id="SM00342">
    <property type="entry name" value="HTH_ARAC"/>
    <property type="match status" value="1"/>
</dbReference>
<dbReference type="STRING" id="1391654.AKJ09_05758"/>
<dbReference type="PATRIC" id="fig|1391654.3.peg.5834"/>
<dbReference type="KEGG" id="llu:AKJ09_05758"/>
<dbReference type="PANTHER" id="PTHR46796:SF7">
    <property type="entry name" value="ARAC FAMILY TRANSCRIPTIONAL REGULATOR"/>
    <property type="match status" value="1"/>
</dbReference>
<dbReference type="PANTHER" id="PTHR46796">
    <property type="entry name" value="HTH-TYPE TRANSCRIPTIONAL ACTIVATOR RHAS-RELATED"/>
    <property type="match status" value="1"/>
</dbReference>
<accession>A0A0K1Q104</accession>
<dbReference type="InterPro" id="IPR020449">
    <property type="entry name" value="Tscrpt_reg_AraC-type_HTH"/>
</dbReference>
<keyword evidence="1" id="KW-0805">Transcription regulation</keyword>
<keyword evidence="6" id="KW-1185">Reference proteome</keyword>
<evidence type="ECO:0000313" key="5">
    <source>
        <dbReference type="EMBL" id="AKU99094.1"/>
    </source>
</evidence>
<gene>
    <name evidence="5" type="ORF">AKJ09_05758</name>
</gene>
<dbReference type="Pfam" id="PF12833">
    <property type="entry name" value="HTH_18"/>
    <property type="match status" value="1"/>
</dbReference>
<organism evidence="5 6">
    <name type="scientific">Labilithrix luteola</name>
    <dbReference type="NCBI Taxonomy" id="1391654"/>
    <lineage>
        <taxon>Bacteria</taxon>
        <taxon>Pseudomonadati</taxon>
        <taxon>Myxococcota</taxon>
        <taxon>Polyangia</taxon>
        <taxon>Polyangiales</taxon>
        <taxon>Labilitrichaceae</taxon>
        <taxon>Labilithrix</taxon>
    </lineage>
</organism>
<dbReference type="PROSITE" id="PS00041">
    <property type="entry name" value="HTH_ARAC_FAMILY_1"/>
    <property type="match status" value="1"/>
</dbReference>
<dbReference type="Pfam" id="PF12852">
    <property type="entry name" value="Cupin_6"/>
    <property type="match status" value="1"/>
</dbReference>
<evidence type="ECO:0000259" key="4">
    <source>
        <dbReference type="PROSITE" id="PS01124"/>
    </source>
</evidence>
<dbReference type="GO" id="GO:0043565">
    <property type="term" value="F:sequence-specific DNA binding"/>
    <property type="evidence" value="ECO:0007669"/>
    <property type="project" value="InterPro"/>
</dbReference>
<evidence type="ECO:0000313" key="6">
    <source>
        <dbReference type="Proteomes" id="UP000064967"/>
    </source>
</evidence>
<feature type="domain" description="HTH araC/xylS-type" evidence="4">
    <location>
        <begin position="194"/>
        <end position="292"/>
    </location>
</feature>
<dbReference type="SUPFAM" id="SSF46689">
    <property type="entry name" value="Homeodomain-like"/>
    <property type="match status" value="2"/>
</dbReference>
<dbReference type="GO" id="GO:0003700">
    <property type="term" value="F:DNA-binding transcription factor activity"/>
    <property type="evidence" value="ECO:0007669"/>
    <property type="project" value="InterPro"/>
</dbReference>
<protein>
    <submittedName>
        <fullName evidence="5">Transcriptional regulator, AraC family</fullName>
    </submittedName>
</protein>
<name>A0A0K1Q104_9BACT</name>
<proteinExistence type="predicted"/>
<dbReference type="InterPro" id="IPR018062">
    <property type="entry name" value="HTH_AraC-typ_CS"/>
</dbReference>
<evidence type="ECO:0000256" key="3">
    <source>
        <dbReference type="ARBA" id="ARBA00023163"/>
    </source>
</evidence>
<keyword evidence="3" id="KW-0804">Transcription</keyword>
<evidence type="ECO:0000256" key="2">
    <source>
        <dbReference type="ARBA" id="ARBA00023125"/>
    </source>
</evidence>
<keyword evidence="2" id="KW-0238">DNA-binding</keyword>
<dbReference type="PROSITE" id="PS01124">
    <property type="entry name" value="HTH_ARAC_FAMILY_2"/>
    <property type="match status" value="1"/>
</dbReference>
<dbReference type="InterPro" id="IPR018060">
    <property type="entry name" value="HTH_AraC"/>
</dbReference>
<evidence type="ECO:0000256" key="1">
    <source>
        <dbReference type="ARBA" id="ARBA00023015"/>
    </source>
</evidence>
<dbReference type="Gene3D" id="1.10.10.60">
    <property type="entry name" value="Homeodomain-like"/>
    <property type="match status" value="2"/>
</dbReference>
<dbReference type="PRINTS" id="PR00032">
    <property type="entry name" value="HTHARAC"/>
</dbReference>
<reference evidence="5 6" key="1">
    <citation type="submission" date="2015-08" db="EMBL/GenBank/DDBJ databases">
        <authorList>
            <person name="Babu N.S."/>
            <person name="Beckwith C.J."/>
            <person name="Beseler K.G."/>
            <person name="Brison A."/>
            <person name="Carone J.V."/>
            <person name="Caskin T.P."/>
            <person name="Diamond M."/>
            <person name="Durham M.E."/>
            <person name="Foxe J.M."/>
            <person name="Go M."/>
            <person name="Henderson B.A."/>
            <person name="Jones I.B."/>
            <person name="McGettigan J.A."/>
            <person name="Micheletti S.J."/>
            <person name="Nasrallah M.E."/>
            <person name="Ortiz D."/>
            <person name="Piller C.R."/>
            <person name="Privatt S.R."/>
            <person name="Schneider S.L."/>
            <person name="Sharp S."/>
            <person name="Smith T.C."/>
            <person name="Stanton J.D."/>
            <person name="Ullery H.E."/>
            <person name="Wilson R.J."/>
            <person name="Serrano M.G."/>
            <person name="Buck G."/>
            <person name="Lee V."/>
            <person name="Wang Y."/>
            <person name="Carvalho R."/>
            <person name="Voegtly L."/>
            <person name="Shi R."/>
            <person name="Duckworth R."/>
            <person name="Johnson A."/>
            <person name="Loviza R."/>
            <person name="Walstead R."/>
            <person name="Shah Z."/>
            <person name="Kiflezghi M."/>
            <person name="Wade K."/>
            <person name="Ball S.L."/>
            <person name="Bradley K.W."/>
            <person name="Asai D.J."/>
            <person name="Bowman C.A."/>
            <person name="Russell D.A."/>
            <person name="Pope W.H."/>
            <person name="Jacobs-Sera D."/>
            <person name="Hendrix R.W."/>
            <person name="Hatfull G.F."/>
        </authorList>
    </citation>
    <scope>NUCLEOTIDE SEQUENCE [LARGE SCALE GENOMIC DNA]</scope>
    <source>
        <strain evidence="5 6">DSM 27648</strain>
    </source>
</reference>
<dbReference type="InterPro" id="IPR050204">
    <property type="entry name" value="AraC_XylS_family_regulators"/>
</dbReference>
<dbReference type="Proteomes" id="UP000064967">
    <property type="component" value="Chromosome"/>
</dbReference>
<dbReference type="InterPro" id="IPR009057">
    <property type="entry name" value="Homeodomain-like_sf"/>
</dbReference>
<dbReference type="EMBL" id="CP012333">
    <property type="protein sequence ID" value="AKU99094.1"/>
    <property type="molecule type" value="Genomic_DNA"/>
</dbReference>
<dbReference type="InterPro" id="IPR032783">
    <property type="entry name" value="AraC_lig"/>
</dbReference>